<name>A0A6G1DJW7_9ORYZ</name>
<comment type="caution">
    <text evidence="3">The sequence shown here is derived from an EMBL/GenBank/DDBJ whole genome shotgun (WGS) entry which is preliminary data.</text>
</comment>
<dbReference type="PANTHER" id="PTHR33975">
    <property type="entry name" value="MYELIN-ASSOCIATED OLIGODENDROCYTE BASIC PROTEIN"/>
    <property type="match status" value="1"/>
</dbReference>
<evidence type="ECO:0000256" key="1">
    <source>
        <dbReference type="SAM" id="MobiDB-lite"/>
    </source>
</evidence>
<feature type="transmembrane region" description="Helical" evidence="2">
    <location>
        <begin position="159"/>
        <end position="183"/>
    </location>
</feature>
<dbReference type="InterPro" id="IPR053023">
    <property type="entry name" value="FLAP_modulator"/>
</dbReference>
<dbReference type="EMBL" id="SPHZ02000006">
    <property type="protein sequence ID" value="KAF0913125.1"/>
    <property type="molecule type" value="Genomic_DNA"/>
</dbReference>
<evidence type="ECO:0000313" key="4">
    <source>
        <dbReference type="Proteomes" id="UP000479710"/>
    </source>
</evidence>
<organism evidence="3 4">
    <name type="scientific">Oryza meyeriana var. granulata</name>
    <dbReference type="NCBI Taxonomy" id="110450"/>
    <lineage>
        <taxon>Eukaryota</taxon>
        <taxon>Viridiplantae</taxon>
        <taxon>Streptophyta</taxon>
        <taxon>Embryophyta</taxon>
        <taxon>Tracheophyta</taxon>
        <taxon>Spermatophyta</taxon>
        <taxon>Magnoliopsida</taxon>
        <taxon>Liliopsida</taxon>
        <taxon>Poales</taxon>
        <taxon>Poaceae</taxon>
        <taxon>BOP clade</taxon>
        <taxon>Oryzoideae</taxon>
        <taxon>Oryzeae</taxon>
        <taxon>Oryzinae</taxon>
        <taxon>Oryza</taxon>
        <taxon>Oryza meyeriana</taxon>
    </lineage>
</organism>
<proteinExistence type="predicted"/>
<accession>A0A6G1DJW7</accession>
<reference evidence="3 4" key="1">
    <citation type="submission" date="2019-11" db="EMBL/GenBank/DDBJ databases">
        <title>Whole genome sequence of Oryza granulata.</title>
        <authorList>
            <person name="Li W."/>
        </authorList>
    </citation>
    <scope>NUCLEOTIDE SEQUENCE [LARGE SCALE GENOMIC DNA]</scope>
    <source>
        <strain evidence="4">cv. Menghai</strain>
        <tissue evidence="3">Leaf</tissue>
    </source>
</reference>
<feature type="transmembrane region" description="Helical" evidence="2">
    <location>
        <begin position="90"/>
        <end position="112"/>
    </location>
</feature>
<dbReference type="OrthoDB" id="542507at2759"/>
<dbReference type="PIRSF" id="PIRSF037221">
    <property type="entry name" value="DUF1517"/>
    <property type="match status" value="1"/>
</dbReference>
<keyword evidence="2" id="KW-0472">Membrane</keyword>
<dbReference type="InterPro" id="IPR010903">
    <property type="entry name" value="DUF1517"/>
</dbReference>
<gene>
    <name evidence="3" type="ORF">E2562_020260</name>
</gene>
<dbReference type="AlphaFoldDB" id="A0A6G1DJW7"/>
<dbReference type="Proteomes" id="UP000479710">
    <property type="component" value="Unassembled WGS sequence"/>
</dbReference>
<keyword evidence="2" id="KW-1133">Transmembrane helix</keyword>
<evidence type="ECO:0000256" key="2">
    <source>
        <dbReference type="SAM" id="Phobius"/>
    </source>
</evidence>
<keyword evidence="2" id="KW-0812">Transmembrane</keyword>
<sequence>MAAATTSLLLEATPRFFSLPRRPFPPRGGLFLLKPPPFPARRGVAPPLRAQPARGVSPAAAAEPPPRPRALLDAIKKSLLESLAALKKPALALLLAGALLAAGGPHGAALAASGGRVGGSAFSSRSSPPSYGYTAPAPRGGYSAAPFYSPSPFVSVGPAVGIGFGGSSFFFVLMGFAAFLYLAGFLSDSSGGSVLTETEKTTVLKLQVGLLGMARSFQKELDQIAEKADTSTPAGLSYVLTETTLALLRHPDCCISAYSSVDVKRSIDDGEKRFNQLSIEERGKFDEETLVNVNSIKRQKAGSQRSSSFSNEYIVITILVAAEGVHKLPSINSSGDLKTALQKLGAIPSSKILAVEVLWTPQNENDTLSERELLEDYPLLRPL</sequence>
<dbReference type="Pfam" id="PF07466">
    <property type="entry name" value="DUF1517"/>
    <property type="match status" value="1"/>
</dbReference>
<keyword evidence="4" id="KW-1185">Reference proteome</keyword>
<protein>
    <submittedName>
        <fullName evidence="3">Uncharacterized protein</fullName>
    </submittedName>
</protein>
<dbReference type="PANTHER" id="PTHR33975:SF2">
    <property type="entry name" value="MYELIN-ASSOCIATED OLIGODENDROCYTE BASIC PROTEIN"/>
    <property type="match status" value="1"/>
</dbReference>
<dbReference type="GO" id="GO:0009507">
    <property type="term" value="C:chloroplast"/>
    <property type="evidence" value="ECO:0007669"/>
    <property type="project" value="TreeGrafter"/>
</dbReference>
<feature type="region of interest" description="Disordered" evidence="1">
    <location>
        <begin position="42"/>
        <end position="66"/>
    </location>
</feature>
<evidence type="ECO:0000313" key="3">
    <source>
        <dbReference type="EMBL" id="KAF0913125.1"/>
    </source>
</evidence>